<dbReference type="AlphaFoldDB" id="A0A5B7FC35"/>
<proteinExistence type="predicted"/>
<gene>
    <name evidence="2" type="ORF">E2C01_037681</name>
</gene>
<accession>A0A5B7FC35</accession>
<evidence type="ECO:0000256" key="1">
    <source>
        <dbReference type="SAM" id="MobiDB-lite"/>
    </source>
</evidence>
<dbReference type="Proteomes" id="UP000324222">
    <property type="component" value="Unassembled WGS sequence"/>
</dbReference>
<protein>
    <submittedName>
        <fullName evidence="2">Uncharacterized protein</fullName>
    </submittedName>
</protein>
<dbReference type="EMBL" id="VSRR010006088">
    <property type="protein sequence ID" value="MPC44022.1"/>
    <property type="molecule type" value="Genomic_DNA"/>
</dbReference>
<name>A0A5B7FC35_PORTR</name>
<sequence length="65" mass="7131">MIRNTVVSVTSALPANMKFSALTFSPRPPRLLKMDDSNWGISNTVNKNTKAGQSSSPRPRRSQKG</sequence>
<reference evidence="2 3" key="1">
    <citation type="submission" date="2019-05" db="EMBL/GenBank/DDBJ databases">
        <title>Another draft genome of Portunus trituberculatus and its Hox gene families provides insights of decapod evolution.</title>
        <authorList>
            <person name="Jeong J.-H."/>
            <person name="Song I."/>
            <person name="Kim S."/>
            <person name="Choi T."/>
            <person name="Kim D."/>
            <person name="Ryu S."/>
            <person name="Kim W."/>
        </authorList>
    </citation>
    <scope>NUCLEOTIDE SEQUENCE [LARGE SCALE GENOMIC DNA]</scope>
    <source>
        <tissue evidence="2">Muscle</tissue>
    </source>
</reference>
<comment type="caution">
    <text evidence="2">The sequence shown here is derived from an EMBL/GenBank/DDBJ whole genome shotgun (WGS) entry which is preliminary data.</text>
</comment>
<evidence type="ECO:0000313" key="2">
    <source>
        <dbReference type="EMBL" id="MPC44022.1"/>
    </source>
</evidence>
<evidence type="ECO:0000313" key="3">
    <source>
        <dbReference type="Proteomes" id="UP000324222"/>
    </source>
</evidence>
<feature type="compositionally biased region" description="Polar residues" evidence="1">
    <location>
        <begin position="39"/>
        <end position="53"/>
    </location>
</feature>
<keyword evidence="3" id="KW-1185">Reference proteome</keyword>
<feature type="region of interest" description="Disordered" evidence="1">
    <location>
        <begin position="35"/>
        <end position="65"/>
    </location>
</feature>
<organism evidence="2 3">
    <name type="scientific">Portunus trituberculatus</name>
    <name type="common">Swimming crab</name>
    <name type="synonym">Neptunus trituberculatus</name>
    <dbReference type="NCBI Taxonomy" id="210409"/>
    <lineage>
        <taxon>Eukaryota</taxon>
        <taxon>Metazoa</taxon>
        <taxon>Ecdysozoa</taxon>
        <taxon>Arthropoda</taxon>
        <taxon>Crustacea</taxon>
        <taxon>Multicrustacea</taxon>
        <taxon>Malacostraca</taxon>
        <taxon>Eumalacostraca</taxon>
        <taxon>Eucarida</taxon>
        <taxon>Decapoda</taxon>
        <taxon>Pleocyemata</taxon>
        <taxon>Brachyura</taxon>
        <taxon>Eubrachyura</taxon>
        <taxon>Portunoidea</taxon>
        <taxon>Portunidae</taxon>
        <taxon>Portuninae</taxon>
        <taxon>Portunus</taxon>
    </lineage>
</organism>